<dbReference type="Pfam" id="PF00743">
    <property type="entry name" value="FMO-like"/>
    <property type="match status" value="1"/>
</dbReference>
<comment type="caution">
    <text evidence="5">The sequence shown here is derived from an EMBL/GenBank/DDBJ whole genome shotgun (WGS) entry which is preliminary data.</text>
</comment>
<gene>
    <name evidence="5" type="ORF">STRTUCAR8_00635</name>
</gene>
<evidence type="ECO:0000256" key="1">
    <source>
        <dbReference type="ARBA" id="ARBA00010139"/>
    </source>
</evidence>
<keyword evidence="3" id="KW-0274">FAD</keyword>
<proteinExistence type="inferred from homology"/>
<evidence type="ECO:0000313" key="6">
    <source>
        <dbReference type="Proteomes" id="UP000010931"/>
    </source>
</evidence>
<dbReference type="InterPro" id="IPR020946">
    <property type="entry name" value="Flavin_mOase-like"/>
</dbReference>
<name>L7EU31_STRT8</name>
<dbReference type="Gene3D" id="3.50.50.60">
    <property type="entry name" value="FAD/NAD(P)-binding domain"/>
    <property type="match status" value="2"/>
</dbReference>
<reference evidence="5 6" key="1">
    <citation type="journal article" date="2011" name="Plasmid">
        <title>Streptomyces turgidiscabies Car8 contains a modular pathogenicity island that shares virulence genes with other actinobacterial plant pathogens.</title>
        <authorList>
            <person name="Huguet-Tapia J.C."/>
            <person name="Badger J.H."/>
            <person name="Loria R."/>
            <person name="Pettis G.S."/>
        </authorList>
    </citation>
    <scope>NUCLEOTIDE SEQUENCE [LARGE SCALE GENOMIC DNA]</scope>
    <source>
        <strain evidence="5 6">Car8</strain>
    </source>
</reference>
<dbReference type="PANTHER" id="PTHR42877">
    <property type="entry name" value="L-ORNITHINE N(5)-MONOOXYGENASE-RELATED"/>
    <property type="match status" value="1"/>
</dbReference>
<dbReference type="InterPro" id="IPR036188">
    <property type="entry name" value="FAD/NAD-bd_sf"/>
</dbReference>
<dbReference type="AlphaFoldDB" id="L7EU31"/>
<evidence type="ECO:0000256" key="3">
    <source>
        <dbReference type="ARBA" id="ARBA00022827"/>
    </source>
</evidence>
<dbReference type="PRINTS" id="PR00368">
    <property type="entry name" value="FADPNR"/>
</dbReference>
<evidence type="ECO:0000313" key="5">
    <source>
        <dbReference type="EMBL" id="ELP62918.1"/>
    </source>
</evidence>
<dbReference type="PRINTS" id="PR00469">
    <property type="entry name" value="PNDRDTASEII"/>
</dbReference>
<dbReference type="PATRIC" id="fig|698760.3.peg.8158"/>
<dbReference type="PANTHER" id="PTHR42877:SF4">
    <property type="entry name" value="FAD_NAD(P)-BINDING DOMAIN-CONTAINING PROTEIN-RELATED"/>
    <property type="match status" value="1"/>
</dbReference>
<evidence type="ECO:0008006" key="7">
    <source>
        <dbReference type="Google" id="ProtNLM"/>
    </source>
</evidence>
<dbReference type="RefSeq" id="WP_006382145.1">
    <property type="nucleotide sequence ID" value="NZ_AEJB01000567.1"/>
</dbReference>
<dbReference type="GO" id="GO:0004499">
    <property type="term" value="F:N,N-dimethylaniline monooxygenase activity"/>
    <property type="evidence" value="ECO:0007669"/>
    <property type="project" value="InterPro"/>
</dbReference>
<evidence type="ECO:0000256" key="4">
    <source>
        <dbReference type="ARBA" id="ARBA00023002"/>
    </source>
</evidence>
<organism evidence="5 6">
    <name type="scientific">Streptomyces turgidiscabies (strain Car8)</name>
    <dbReference type="NCBI Taxonomy" id="698760"/>
    <lineage>
        <taxon>Bacteria</taxon>
        <taxon>Bacillati</taxon>
        <taxon>Actinomycetota</taxon>
        <taxon>Actinomycetes</taxon>
        <taxon>Kitasatosporales</taxon>
        <taxon>Streptomycetaceae</taxon>
        <taxon>Streptomyces</taxon>
    </lineage>
</organism>
<dbReference type="GO" id="GO:0050661">
    <property type="term" value="F:NADP binding"/>
    <property type="evidence" value="ECO:0007669"/>
    <property type="project" value="InterPro"/>
</dbReference>
<keyword evidence="4" id="KW-0560">Oxidoreductase</keyword>
<dbReference type="EMBL" id="AEJB01000567">
    <property type="protein sequence ID" value="ELP62918.1"/>
    <property type="molecule type" value="Genomic_DNA"/>
</dbReference>
<accession>L7EU31</accession>
<dbReference type="InterPro" id="IPR051209">
    <property type="entry name" value="FAD-bind_Monooxygenase_sf"/>
</dbReference>
<dbReference type="SUPFAM" id="SSF51905">
    <property type="entry name" value="FAD/NAD(P)-binding domain"/>
    <property type="match status" value="2"/>
</dbReference>
<dbReference type="STRING" id="85558.T45_07123"/>
<keyword evidence="6" id="KW-1185">Reference proteome</keyword>
<dbReference type="GO" id="GO:0050660">
    <property type="term" value="F:flavin adenine dinucleotide binding"/>
    <property type="evidence" value="ECO:0007669"/>
    <property type="project" value="InterPro"/>
</dbReference>
<sequence length="616" mass="68786">HLTGDTSLVDEFRDRLAGERPLAEADGSTPVLMGHYPSPVAAEVRARARQLLDGRPLTPRIAVPDDALFRQMAEVCVDDEVGEEYVAHLREQGGFEAARRSVAQTGTPPEDFSVAIIGSGMIGLNAAIKLGQAGFRYQVFEERDDLGGTWSRNTYPGAAVDTPSHFYSYSFELNPRWSKYYPTGPEYLEYLRGVAAKYDLYSHIAFSTKVLGCTWHENDQVWEISVRHKDGTVRTRRANAVVTATGVLNGPSTPDIEGASSFMGTMMHTAEWHHDVDLRGKRVVVLGAGCTSVQVVAAVADQVECLDIVARQPHWVIPEGQVSAGVPDGVRWALENIPYFHQWFRTKTYWWAADKGWPVPRIDEDWYATHVSASPANDAVMQACLRYLDEAFADRPDLKEKLTPDFPPFAKRIVKDPGFFEAVKRDNVTVHRASFQEIRPDGIVTTEGKFLAADVIIWATGFKLEYLGFLDVVGRGGVRLADEWAEQNPRAYLGITVPGFPNFFVTAGPNAAPNHGGGHNVTSEEHVHYTVESLQYLIENGHSSMEPTWEATEAYNQRVDEELDKTVWKHGGSAGGYYRNKAGRAWVSCPWRLVDYWAMLRAPRSEDHTFSTRRTH</sequence>
<dbReference type="Proteomes" id="UP000010931">
    <property type="component" value="Unassembled WGS sequence"/>
</dbReference>
<keyword evidence="2" id="KW-0285">Flavoprotein</keyword>
<evidence type="ECO:0000256" key="2">
    <source>
        <dbReference type="ARBA" id="ARBA00022630"/>
    </source>
</evidence>
<comment type="similarity">
    <text evidence="1">Belongs to the FAD-binding monooxygenase family.</text>
</comment>
<feature type="non-terminal residue" evidence="5">
    <location>
        <position position="1"/>
    </location>
</feature>
<protein>
    <recommendedName>
        <fullName evidence="7">NAD(P)/FAD-dependent oxidoreductase</fullName>
    </recommendedName>
</protein>